<keyword evidence="1 3" id="KW-0853">WD repeat</keyword>
<dbReference type="SMART" id="SM00667">
    <property type="entry name" value="LisH"/>
    <property type="match status" value="1"/>
</dbReference>
<dbReference type="SMART" id="SM00320">
    <property type="entry name" value="WD40"/>
    <property type="match status" value="7"/>
</dbReference>
<dbReference type="InterPro" id="IPR015943">
    <property type="entry name" value="WD40/YVTN_repeat-like_dom_sf"/>
</dbReference>
<dbReference type="PROSITE" id="PS00678">
    <property type="entry name" value="WD_REPEATS_1"/>
    <property type="match status" value="1"/>
</dbReference>
<proteinExistence type="predicted"/>
<feature type="repeat" description="WD" evidence="3">
    <location>
        <begin position="550"/>
        <end position="592"/>
    </location>
</feature>
<dbReference type="CDD" id="cd00200">
    <property type="entry name" value="WD40"/>
    <property type="match status" value="1"/>
</dbReference>
<evidence type="ECO:0000256" key="3">
    <source>
        <dbReference type="PROSITE-ProRule" id="PRU00221"/>
    </source>
</evidence>
<evidence type="ECO:0000256" key="2">
    <source>
        <dbReference type="ARBA" id="ARBA00022737"/>
    </source>
</evidence>
<dbReference type="EMBL" id="HBER01004676">
    <property type="protein sequence ID" value="CAD8527102.1"/>
    <property type="molecule type" value="Transcribed_RNA"/>
</dbReference>
<dbReference type="InterPro" id="IPR020472">
    <property type="entry name" value="WD40_PAC1"/>
</dbReference>
<protein>
    <recommendedName>
        <fullName evidence="5">CTLH domain-containing protein</fullName>
    </recommendedName>
</protein>
<dbReference type="InterPro" id="IPR051350">
    <property type="entry name" value="WD_repeat-ST_regulator"/>
</dbReference>
<dbReference type="PANTHER" id="PTHR22838:SF0">
    <property type="entry name" value="WD REPEAT-CONTAINING PROTEIN 26"/>
    <property type="match status" value="1"/>
</dbReference>
<dbReference type="PROSITE" id="PS50082">
    <property type="entry name" value="WD_REPEATS_2"/>
    <property type="match status" value="4"/>
</dbReference>
<accession>A0A7S0INT6</accession>
<feature type="domain" description="CTLH" evidence="5">
    <location>
        <begin position="65"/>
        <end position="120"/>
    </location>
</feature>
<reference evidence="6" key="1">
    <citation type="submission" date="2021-01" db="EMBL/GenBank/DDBJ databases">
        <authorList>
            <person name="Corre E."/>
            <person name="Pelletier E."/>
            <person name="Niang G."/>
            <person name="Scheremetjew M."/>
            <person name="Finn R."/>
            <person name="Kale V."/>
            <person name="Holt S."/>
            <person name="Cochrane G."/>
            <person name="Meng A."/>
            <person name="Brown T."/>
            <person name="Cohen L."/>
        </authorList>
    </citation>
    <scope>NUCLEOTIDE SEQUENCE</scope>
    <source>
        <strain evidence="6">RCC1130</strain>
    </source>
</reference>
<feature type="region of interest" description="Disordered" evidence="4">
    <location>
        <begin position="1"/>
        <end position="26"/>
    </location>
</feature>
<keyword evidence="2" id="KW-0677">Repeat</keyword>
<dbReference type="InterPro" id="IPR006595">
    <property type="entry name" value="CTLH_C"/>
</dbReference>
<dbReference type="InterPro" id="IPR001680">
    <property type="entry name" value="WD40_rpt"/>
</dbReference>
<evidence type="ECO:0000256" key="4">
    <source>
        <dbReference type="SAM" id="MobiDB-lite"/>
    </source>
</evidence>
<dbReference type="SUPFAM" id="SSF50978">
    <property type="entry name" value="WD40 repeat-like"/>
    <property type="match status" value="1"/>
</dbReference>
<feature type="repeat" description="WD" evidence="3">
    <location>
        <begin position="374"/>
        <end position="415"/>
    </location>
</feature>
<evidence type="ECO:0000256" key="1">
    <source>
        <dbReference type="ARBA" id="ARBA00022574"/>
    </source>
</evidence>
<feature type="repeat" description="WD" evidence="3">
    <location>
        <begin position="332"/>
        <end position="373"/>
    </location>
</feature>
<dbReference type="PANTHER" id="PTHR22838">
    <property type="entry name" value="WD REPEAT PROTEIN 26-RELATED"/>
    <property type="match status" value="1"/>
</dbReference>
<dbReference type="PROSITE" id="PS50897">
    <property type="entry name" value="CTLH"/>
    <property type="match status" value="1"/>
</dbReference>
<feature type="repeat" description="WD" evidence="3">
    <location>
        <begin position="288"/>
        <end position="329"/>
    </location>
</feature>
<dbReference type="PRINTS" id="PR00320">
    <property type="entry name" value="GPROTEINBRPT"/>
</dbReference>
<dbReference type="PROSITE" id="PS50896">
    <property type="entry name" value="LISH"/>
    <property type="match status" value="1"/>
</dbReference>
<dbReference type="Pfam" id="PF23627">
    <property type="entry name" value="LisH_WDR26"/>
    <property type="match status" value="1"/>
</dbReference>
<dbReference type="InterPro" id="IPR006594">
    <property type="entry name" value="LisH"/>
</dbReference>
<dbReference type="AlphaFoldDB" id="A0A7S0INT6"/>
<gene>
    <name evidence="6" type="ORF">CLEP1334_LOCUS2323</name>
</gene>
<evidence type="ECO:0000259" key="5">
    <source>
        <dbReference type="PROSITE" id="PS50897"/>
    </source>
</evidence>
<organism evidence="6">
    <name type="scientific">Calcidiscus leptoporus</name>
    <dbReference type="NCBI Taxonomy" id="127549"/>
    <lineage>
        <taxon>Eukaryota</taxon>
        <taxon>Haptista</taxon>
        <taxon>Haptophyta</taxon>
        <taxon>Prymnesiophyceae</taxon>
        <taxon>Coccolithales</taxon>
        <taxon>Calcidiscaceae</taxon>
        <taxon>Calcidiscus</taxon>
    </lineage>
</organism>
<dbReference type="InterPro" id="IPR036322">
    <property type="entry name" value="WD40_repeat_dom_sf"/>
</dbReference>
<name>A0A7S0INT6_9EUKA</name>
<dbReference type="PROSITE" id="PS50294">
    <property type="entry name" value="WD_REPEATS_REGION"/>
    <property type="match status" value="4"/>
</dbReference>
<dbReference type="SMART" id="SM00668">
    <property type="entry name" value="CTLH"/>
    <property type="match status" value="1"/>
</dbReference>
<sequence length="593" mass="65444">MAAEQHALPLASNGSTTEPRNEPLLPSGFRRSDVVRLMCQCLNDLGYLRAARALEEESGFAVLSDSMASLRAGILVGEWSRVEAEVEQLQLLSKSDKLAVRFLIYRQKYLELLEAGRAQDALHCLREQLAPLETQGPLCALLHAHRRTPDCFTGPFRHATRDAIPARADTSVAGTSTTEEQRGGCRLGLTIGELSACLLCADAEELHAQMGWDGAAGSSRRQLLHELQPHIPPSVLLPEHRLQTLLQQAVLWQTNQSMFTHAALCGQSLFEDLCSSADDIPRETVRVLEKHSDEVWFVKFSHNGEMLASASKDRIVVVWDVRAPKMPHKAVLSGHTNALSFVAWSPDDECLLTCGADRLLKLWRVQTGECLRTFAKHTETVTACAWLPDGRHFVSAGVDKNVFLWSVARSEVVQAWRGPRITDLAVSHTGSLLIGVCANKVRLCSLSVRADGTPHMDTDDEHGFDEVDSITSLSLSNDSRYLLVNVASEEIHAWDLNERHVLHKYRGQKQGRFIIRSAFGGVNDAFVVSGSEDSQVYIWHRHNSALLEVLPGHSGTVNAVAWNPCDPHMFASCSDDHTVRVWGLPTGPRPPAA</sequence>
<dbReference type="Pfam" id="PF00400">
    <property type="entry name" value="WD40"/>
    <property type="match status" value="4"/>
</dbReference>
<evidence type="ECO:0000313" key="6">
    <source>
        <dbReference type="EMBL" id="CAD8527102.1"/>
    </source>
</evidence>
<dbReference type="InterPro" id="IPR019775">
    <property type="entry name" value="WD40_repeat_CS"/>
</dbReference>
<dbReference type="Gene3D" id="2.130.10.10">
    <property type="entry name" value="YVTN repeat-like/Quinoprotein amine dehydrogenase"/>
    <property type="match status" value="1"/>
</dbReference>